<dbReference type="InterPro" id="IPR001680">
    <property type="entry name" value="WD40_rpt"/>
</dbReference>
<feature type="repeat" description="WD" evidence="5">
    <location>
        <begin position="506"/>
        <end position="539"/>
    </location>
</feature>
<keyword evidence="10" id="KW-1185">Reference proteome</keyword>
<dbReference type="InterPro" id="IPR008271">
    <property type="entry name" value="Ser/Thr_kinase_AS"/>
</dbReference>
<evidence type="ECO:0000256" key="7">
    <source>
        <dbReference type="SAM" id="MobiDB-lite"/>
    </source>
</evidence>
<feature type="repeat" description="WD" evidence="5">
    <location>
        <begin position="767"/>
        <end position="801"/>
    </location>
</feature>
<dbReference type="PROSITE" id="PS50011">
    <property type="entry name" value="PROTEIN_KINASE_DOM"/>
    <property type="match status" value="1"/>
</dbReference>
<dbReference type="Gene3D" id="3.30.200.20">
    <property type="entry name" value="Phosphorylase Kinase, domain 1"/>
    <property type="match status" value="1"/>
</dbReference>
<dbReference type="PROSITE" id="PS50082">
    <property type="entry name" value="WD_REPEATS_2"/>
    <property type="match status" value="5"/>
</dbReference>
<evidence type="ECO:0000256" key="6">
    <source>
        <dbReference type="PROSITE-ProRule" id="PRU10141"/>
    </source>
</evidence>
<dbReference type="InterPro" id="IPR036322">
    <property type="entry name" value="WD40_repeat_dom_sf"/>
</dbReference>
<keyword evidence="3 9" id="KW-0418">Kinase</keyword>
<feature type="repeat" description="WD" evidence="5">
    <location>
        <begin position="672"/>
        <end position="713"/>
    </location>
</feature>
<dbReference type="InterPro" id="IPR017441">
    <property type="entry name" value="Protein_kinase_ATP_BS"/>
</dbReference>
<reference evidence="9" key="1">
    <citation type="submission" date="2019-04" db="EMBL/GenBank/DDBJ databases">
        <authorList>
            <consortium name="Science for Life Laboratories"/>
        </authorList>
    </citation>
    <scope>NUCLEOTIDE SEQUENCE</scope>
    <source>
        <strain evidence="9">MBLW1</strain>
    </source>
</reference>
<feature type="repeat" description="WD" evidence="5">
    <location>
        <begin position="988"/>
        <end position="1029"/>
    </location>
</feature>
<dbReference type="KEGG" id="tim:GMBLW1_25650"/>
<evidence type="ECO:0000256" key="4">
    <source>
        <dbReference type="ARBA" id="ARBA00022840"/>
    </source>
</evidence>
<keyword evidence="5" id="KW-0853">WD repeat</keyword>
<organism evidence="9">
    <name type="scientific">Tuwongella immobilis</name>
    <dbReference type="NCBI Taxonomy" id="692036"/>
    <lineage>
        <taxon>Bacteria</taxon>
        <taxon>Pseudomonadati</taxon>
        <taxon>Planctomycetota</taxon>
        <taxon>Planctomycetia</taxon>
        <taxon>Gemmatales</taxon>
        <taxon>Gemmataceae</taxon>
        <taxon>Tuwongella</taxon>
    </lineage>
</organism>
<dbReference type="Proteomes" id="UP000464378">
    <property type="component" value="Chromosome"/>
</dbReference>
<feature type="compositionally biased region" description="Pro residues" evidence="7">
    <location>
        <begin position="1"/>
        <end position="11"/>
    </location>
</feature>
<dbReference type="InParanoid" id="A0A6C2YJV9"/>
<evidence type="ECO:0000256" key="1">
    <source>
        <dbReference type="ARBA" id="ARBA00022679"/>
    </source>
</evidence>
<dbReference type="SMART" id="SM00320">
    <property type="entry name" value="WD40"/>
    <property type="match status" value="6"/>
</dbReference>
<dbReference type="Pfam" id="PF00069">
    <property type="entry name" value="Pkinase"/>
    <property type="match status" value="1"/>
</dbReference>
<name>A0A6C2YJV9_9BACT</name>
<feature type="binding site" evidence="6">
    <location>
        <position position="72"/>
    </location>
    <ligand>
        <name>ATP</name>
        <dbReference type="ChEBI" id="CHEBI:30616"/>
    </ligand>
</feature>
<feature type="region of interest" description="Disordered" evidence="7">
    <location>
        <begin position="1"/>
        <end position="31"/>
    </location>
</feature>
<dbReference type="SUPFAM" id="SSF56112">
    <property type="entry name" value="Protein kinase-like (PK-like)"/>
    <property type="match status" value="1"/>
</dbReference>
<sequence>MMMSTPVPPTPVQQQTEPMNRLDDPAASGSDTDRVLVREFGRYQLQRILGRGGYGVVYEAFDPVLNRSVALKMPQPQRLFSPETRERFLREARMAGQLDHPNIVPIYEVNEIGPVCYIASALCLGPDLTRWMLQQPHPVSAIVGASLILTVARGLNHAHSRGIIHCDLKPSNILLQPMSDSGRYPQDHLTTGSWVQLTLDGEVGAVLPRIADFGLAQLIHPANDLPVVPTPFQAGTPQYSAPECLRADTLAAHPGMDIFSLGVMLVELTTGKRPFANTDELLRGTPPQIEAAATTAPLPADFIRICERCLAFRADQRYPTVTELMTDLECFLTGNPLPRQRNARLQRGLRTIRRIARPTLGGILIGSLMMLGIVHGIRKLAPDPPPEPTEQTKADASAQSEATRLSEYRQLASQTRLANEFVRSGRWQPAREMLSGLQESVGPLAVQSLSWRWLWNDLHAFRQTLTAEGSLYTASYHPNEPILACAGSAGIVWLWRIPQGEILHILPTVGSEINELSFTPDGKRLIAITDHSTIVVWNVPQFTAPVTIPCRLGKLFSLVIAPDSRSVTIMDNHGIRQTWDLEQQRLISETVHPFAKRPWIRHDRQGEWEITVRSDAIRFERIVGVAREREVQLNEYVSTVAIDPAGEQAIIATLSGGLYRLQLNDSTPLELLTRGLSRICSLCYSPDGRYLLSGHDDSRITYWNARSMERIRELLGHQRRIWHLRFRPDGHEWISLSDDGTVQQWPYLETLGVLESPIPQPAGTPVVGAFAFTPDSQRLLSWNRDNQLQLWDCASRELIGTSSKEGAPPLIRLGMLPNRSTAISIHADGSLRSWKLPVHRPLLGPATLISQPCGQLPPSPEMPNDPPKTLLVVSSNCLLVGSESGRCRVLTQRGNSWEVDAEFPVLMDLSQSTIDAPNGRVWVTTRDGKLESWSVNPPRLEESIPISESPVRLCRVNPKHQSLAWSSDQLPGTLHLGRLREWNRSLPIKAHRGPIRQIAFSADGQECLSVGSDQRLYIWQTESGQLLRWHCEYRGVESIAVAPNGGMVAVQHHPFNFPQIPSMISLFPTHHPAQQLRSGHSAP</sequence>
<dbReference type="PANTHER" id="PTHR43289">
    <property type="entry name" value="MITOGEN-ACTIVATED PROTEIN KINASE KINASE KINASE 20-RELATED"/>
    <property type="match status" value="1"/>
</dbReference>
<dbReference type="Pfam" id="PF00400">
    <property type="entry name" value="WD40"/>
    <property type="match status" value="3"/>
</dbReference>
<keyword evidence="2 6" id="KW-0547">Nucleotide-binding</keyword>
<keyword evidence="4 6" id="KW-0067">ATP-binding</keyword>
<dbReference type="GO" id="GO:0005524">
    <property type="term" value="F:ATP binding"/>
    <property type="evidence" value="ECO:0007669"/>
    <property type="project" value="UniProtKB-UniRule"/>
</dbReference>
<dbReference type="SUPFAM" id="SSF50978">
    <property type="entry name" value="WD40 repeat-like"/>
    <property type="match status" value="2"/>
</dbReference>
<dbReference type="SMART" id="SM00220">
    <property type="entry name" value="S_TKc"/>
    <property type="match status" value="1"/>
</dbReference>
<dbReference type="Gene3D" id="2.130.10.10">
    <property type="entry name" value="YVTN repeat-like/Quinoprotein amine dehydrogenase"/>
    <property type="match status" value="4"/>
</dbReference>
<evidence type="ECO:0000256" key="5">
    <source>
        <dbReference type="PROSITE-ProRule" id="PRU00221"/>
    </source>
</evidence>
<dbReference type="InterPro" id="IPR015943">
    <property type="entry name" value="WD40/YVTN_repeat-like_dom_sf"/>
</dbReference>
<feature type="repeat" description="WD" evidence="5">
    <location>
        <begin position="714"/>
        <end position="745"/>
    </location>
</feature>
<dbReference type="EMBL" id="LR586016">
    <property type="protein sequence ID" value="VIP01395.1"/>
    <property type="molecule type" value="Genomic_DNA"/>
</dbReference>
<evidence type="ECO:0000313" key="10">
    <source>
        <dbReference type="Proteomes" id="UP000464378"/>
    </source>
</evidence>
<evidence type="ECO:0000256" key="3">
    <source>
        <dbReference type="ARBA" id="ARBA00022777"/>
    </source>
</evidence>
<dbReference type="InterPro" id="IPR000719">
    <property type="entry name" value="Prot_kinase_dom"/>
</dbReference>
<dbReference type="Gene3D" id="1.10.510.10">
    <property type="entry name" value="Transferase(Phosphotransferase) domain 1"/>
    <property type="match status" value="1"/>
</dbReference>
<evidence type="ECO:0000259" key="8">
    <source>
        <dbReference type="PROSITE" id="PS50011"/>
    </source>
</evidence>
<dbReference type="PROSITE" id="PS50294">
    <property type="entry name" value="WD_REPEATS_REGION"/>
    <property type="match status" value="2"/>
</dbReference>
<dbReference type="PROSITE" id="PS00107">
    <property type="entry name" value="PROTEIN_KINASE_ATP"/>
    <property type="match status" value="1"/>
</dbReference>
<dbReference type="CDD" id="cd14014">
    <property type="entry name" value="STKc_PknB_like"/>
    <property type="match status" value="1"/>
</dbReference>
<dbReference type="RefSeq" id="WP_162656605.1">
    <property type="nucleotide sequence ID" value="NZ_LR593887.1"/>
</dbReference>
<proteinExistence type="predicted"/>
<feature type="domain" description="Protein kinase" evidence="8">
    <location>
        <begin position="43"/>
        <end position="332"/>
    </location>
</feature>
<dbReference type="InterPro" id="IPR011009">
    <property type="entry name" value="Kinase-like_dom_sf"/>
</dbReference>
<keyword evidence="1" id="KW-0808">Transferase</keyword>
<accession>A0A6C2YJV9</accession>
<dbReference type="AlphaFoldDB" id="A0A6C2YJV9"/>
<evidence type="ECO:0000313" key="9">
    <source>
        <dbReference type="EMBL" id="VIP01395.1"/>
    </source>
</evidence>
<dbReference type="PANTHER" id="PTHR43289:SF6">
    <property type="entry name" value="SERINE_THREONINE-PROTEIN KINASE NEKL-3"/>
    <property type="match status" value="1"/>
</dbReference>
<evidence type="ECO:0000256" key="2">
    <source>
        <dbReference type="ARBA" id="ARBA00022741"/>
    </source>
</evidence>
<dbReference type="EMBL" id="LR593887">
    <property type="protein sequence ID" value="VTR98278.1"/>
    <property type="molecule type" value="Genomic_DNA"/>
</dbReference>
<dbReference type="PROSITE" id="PS00108">
    <property type="entry name" value="PROTEIN_KINASE_ST"/>
    <property type="match status" value="1"/>
</dbReference>
<dbReference type="GO" id="GO:0004674">
    <property type="term" value="F:protein serine/threonine kinase activity"/>
    <property type="evidence" value="ECO:0007669"/>
    <property type="project" value="TreeGrafter"/>
</dbReference>
<gene>
    <name evidence="9" type="ORF">GMBLW1_25650</name>
</gene>
<protein>
    <recommendedName>
        <fullName evidence="8">Protein kinase domain-containing protein</fullName>
    </recommendedName>
</protein>
<feature type="region of interest" description="Disordered" evidence="7">
    <location>
        <begin position="379"/>
        <end position="400"/>
    </location>
</feature>